<reference evidence="2" key="1">
    <citation type="journal article" date="2017" name="Appl. Environ. Microbiol.">
        <title>Molecular characterization of an Endozoicomonas-like organism causing infection in king scallop Pecten maximus L.</title>
        <authorList>
            <person name="Cano I."/>
            <person name="van Aerle R."/>
            <person name="Ross S."/>
            <person name="Verner-Jeffreys D.W."/>
            <person name="Paley R.K."/>
            <person name="Rimmer G."/>
            <person name="Ryder D."/>
            <person name="Hooper P."/>
            <person name="Stone D."/>
            <person name="Feist S.W."/>
        </authorList>
    </citation>
    <scope>NUCLEOTIDE SEQUENCE</scope>
</reference>
<dbReference type="EMBL" id="NSIT01000026">
    <property type="protein sequence ID" value="PJE80216.1"/>
    <property type="molecule type" value="Genomic_DNA"/>
</dbReference>
<accession>A0A2H9TAF0</accession>
<keyword evidence="2" id="KW-0687">Ribonucleoprotein</keyword>
<dbReference type="SUPFAM" id="SSF56059">
    <property type="entry name" value="Glutathione synthetase ATP-binding domain-like"/>
    <property type="match status" value="1"/>
</dbReference>
<proteinExistence type="predicted"/>
<evidence type="ECO:0000259" key="1">
    <source>
        <dbReference type="PROSITE" id="PS50975"/>
    </source>
</evidence>
<dbReference type="Gene3D" id="3.40.50.20">
    <property type="match status" value="1"/>
</dbReference>
<feature type="domain" description="ATP-grasp" evidence="1">
    <location>
        <begin position="105"/>
        <end position="292"/>
    </location>
</feature>
<dbReference type="GO" id="GO:0016879">
    <property type="term" value="F:ligase activity, forming carbon-nitrogen bonds"/>
    <property type="evidence" value="ECO:0007669"/>
    <property type="project" value="TreeGrafter"/>
</dbReference>
<dbReference type="PANTHER" id="PTHR21621">
    <property type="entry name" value="RIBOSOMAL PROTEIN S6 MODIFICATION PROTEIN"/>
    <property type="match status" value="1"/>
</dbReference>
<dbReference type="PROSITE" id="PS50975">
    <property type="entry name" value="ATP_GRASP"/>
    <property type="match status" value="1"/>
</dbReference>
<dbReference type="GO" id="GO:0005840">
    <property type="term" value="C:ribosome"/>
    <property type="evidence" value="ECO:0007669"/>
    <property type="project" value="UniProtKB-KW"/>
</dbReference>
<dbReference type="Gene3D" id="3.30.470.20">
    <property type="entry name" value="ATP-grasp fold, B domain"/>
    <property type="match status" value="1"/>
</dbReference>
<organism evidence="2">
    <name type="scientific">invertebrate metagenome</name>
    <dbReference type="NCBI Taxonomy" id="1711999"/>
    <lineage>
        <taxon>unclassified sequences</taxon>
        <taxon>metagenomes</taxon>
        <taxon>organismal metagenomes</taxon>
    </lineage>
</organism>
<dbReference type="EC" id="6.3.2.-" evidence="2"/>
<dbReference type="GO" id="GO:0005737">
    <property type="term" value="C:cytoplasm"/>
    <property type="evidence" value="ECO:0007669"/>
    <property type="project" value="TreeGrafter"/>
</dbReference>
<protein>
    <submittedName>
        <fullName evidence="2">Ribosomal protein S6--L-glutamate ligase</fullName>
        <ecNumber evidence="2">6.3.2.-</ecNumber>
    </submittedName>
</protein>
<name>A0A2H9TAF0_9ZZZZ</name>
<dbReference type="InterPro" id="IPR013651">
    <property type="entry name" value="ATP-grasp_RimK-type"/>
</dbReference>
<evidence type="ECO:0000313" key="2">
    <source>
        <dbReference type="EMBL" id="PJE80216.1"/>
    </source>
</evidence>
<sequence length="319" mass="36662">MSTHTVGIWMYQNGGGDAIQRKLVERLKERDIDTITGLDLSKAVARQGSVYCNGISMEELDLFYSYNAGEQSPYQVYLYELLDRLIPTINNFRSFMLTEDKFKTSHLLQRHGIRTPEYRLCNKYQLDDVKFIIKDWKDGGVYKPTDGWGGRGIVRIDNEKNLDMLAPFIQKLEEPHFFIERFIKNDFSDFRIDVVDNQFVGCYGRIAPEGQWKTNITSGGSVIQREPNNEVVDTALRAAKATGLEIAGVDLVYDQEHEEYVVLEVNGIPAFATPDQERMGLDFNDRKIEKIVDLIERQITKNKVYTAPASLEEYLYAVK</sequence>
<dbReference type="AlphaFoldDB" id="A0A2H9TAF0"/>
<gene>
    <name evidence="2" type="primary">rimK_1</name>
    <name evidence="2" type="ORF">CI610_00788</name>
</gene>
<keyword evidence="2" id="KW-0436">Ligase</keyword>
<dbReference type="PANTHER" id="PTHR21621:SF0">
    <property type="entry name" value="BETA-CITRYLGLUTAMATE SYNTHASE B-RELATED"/>
    <property type="match status" value="1"/>
</dbReference>
<keyword evidence="2" id="KW-0689">Ribosomal protein</keyword>
<dbReference type="Pfam" id="PF08443">
    <property type="entry name" value="RimK"/>
    <property type="match status" value="1"/>
</dbReference>
<dbReference type="GO" id="GO:0046872">
    <property type="term" value="F:metal ion binding"/>
    <property type="evidence" value="ECO:0007669"/>
    <property type="project" value="InterPro"/>
</dbReference>
<comment type="caution">
    <text evidence="2">The sequence shown here is derived from an EMBL/GenBank/DDBJ whole genome shotgun (WGS) entry which is preliminary data.</text>
</comment>
<dbReference type="InterPro" id="IPR011761">
    <property type="entry name" value="ATP-grasp"/>
</dbReference>
<dbReference type="GO" id="GO:0005524">
    <property type="term" value="F:ATP binding"/>
    <property type="evidence" value="ECO:0007669"/>
    <property type="project" value="InterPro"/>
</dbReference>